<keyword evidence="8" id="KW-0472">Membrane</keyword>
<comment type="similarity">
    <text evidence="2 9">Belongs to the peptidase S26 family.</text>
</comment>
<dbReference type="SUPFAM" id="SSF51306">
    <property type="entry name" value="LexA/Signal peptidase"/>
    <property type="match status" value="1"/>
</dbReference>
<dbReference type="InterPro" id="IPR019757">
    <property type="entry name" value="Pept_S26A_signal_pept_1_Lys-AS"/>
</dbReference>
<feature type="transmembrane region" description="Helical" evidence="8">
    <location>
        <begin position="6"/>
        <end position="27"/>
    </location>
</feature>
<evidence type="ECO:0000256" key="3">
    <source>
        <dbReference type="ARBA" id="ARBA00013208"/>
    </source>
</evidence>
<evidence type="ECO:0000256" key="5">
    <source>
        <dbReference type="ARBA" id="ARBA00022670"/>
    </source>
</evidence>
<accession>A0A0S2TCZ5</accession>
<dbReference type="InterPro" id="IPR036286">
    <property type="entry name" value="LexA/Signal_pep-like_sf"/>
</dbReference>
<evidence type="ECO:0000256" key="8">
    <source>
        <dbReference type="RuleBase" id="RU003993"/>
    </source>
</evidence>
<comment type="catalytic activity">
    <reaction evidence="1 8">
        <text>Cleavage of hydrophobic, N-terminal signal or leader sequences from secreted and periplasmic proteins.</text>
        <dbReference type="EC" id="3.4.21.89"/>
    </reaction>
</comment>
<reference evidence="11" key="1">
    <citation type="submission" date="2015-10" db="EMBL/GenBank/DDBJ databases">
        <title>Description of Candidatus Tenderia electrophaga gen. nov, sp. nov., an Uncultivated Electroautotroph from a Biocathode Enrichment.</title>
        <authorList>
            <person name="Eddie B.J."/>
            <person name="Malanoski A.P."/>
            <person name="Wang Z."/>
            <person name="Hall R.J."/>
            <person name="Oh S.D."/>
            <person name="Heiner C."/>
            <person name="Lin B."/>
            <person name="Strycharz-Glaven S.M."/>
        </authorList>
    </citation>
    <scope>NUCLEOTIDE SEQUENCE [LARGE SCALE GENOMIC DNA]</scope>
    <source>
        <strain evidence="11">NRL1</strain>
    </source>
</reference>
<dbReference type="CDD" id="cd06530">
    <property type="entry name" value="S26_SPase_I"/>
    <property type="match status" value="1"/>
</dbReference>
<dbReference type="Proteomes" id="UP000055136">
    <property type="component" value="Chromosome"/>
</dbReference>
<gene>
    <name evidence="11" type="ORF">Tel_07590</name>
</gene>
<feature type="domain" description="Peptidase S26" evidence="10">
    <location>
        <begin position="58"/>
        <end position="254"/>
    </location>
</feature>
<dbReference type="PROSITE" id="PS00501">
    <property type="entry name" value="SPASE_I_1"/>
    <property type="match status" value="1"/>
</dbReference>
<proteinExistence type="inferred from homology"/>
<dbReference type="EC" id="3.4.21.89" evidence="3 8"/>
<dbReference type="InterPro" id="IPR000223">
    <property type="entry name" value="Pept_S26A_signal_pept_1"/>
</dbReference>
<feature type="active site" evidence="7">
    <location>
        <position position="143"/>
    </location>
</feature>
<keyword evidence="8" id="KW-0812">Transmembrane</keyword>
<evidence type="ECO:0000256" key="4">
    <source>
        <dbReference type="ARBA" id="ARBA00019232"/>
    </source>
</evidence>
<dbReference type="PROSITE" id="PS00761">
    <property type="entry name" value="SPASE_I_3"/>
    <property type="match status" value="1"/>
</dbReference>
<evidence type="ECO:0000256" key="9">
    <source>
        <dbReference type="RuleBase" id="RU362042"/>
    </source>
</evidence>
<evidence type="ECO:0000256" key="2">
    <source>
        <dbReference type="ARBA" id="ARBA00009370"/>
    </source>
</evidence>
<evidence type="ECO:0000256" key="1">
    <source>
        <dbReference type="ARBA" id="ARBA00000677"/>
    </source>
</evidence>
<dbReference type="GO" id="GO:0006465">
    <property type="term" value="P:signal peptide processing"/>
    <property type="evidence" value="ECO:0007669"/>
    <property type="project" value="InterPro"/>
</dbReference>
<dbReference type="InterPro" id="IPR019533">
    <property type="entry name" value="Peptidase_S26"/>
</dbReference>
<dbReference type="PRINTS" id="PR00727">
    <property type="entry name" value="LEADERPTASE"/>
</dbReference>
<feature type="active site" evidence="7">
    <location>
        <position position="88"/>
    </location>
</feature>
<comment type="subcellular location">
    <subcellularLocation>
        <location evidence="9">Membrane</location>
        <topology evidence="9">Multi-pass membrane protein</topology>
    </subcellularLocation>
</comment>
<dbReference type="STRING" id="1748243.Tel_07590"/>
<dbReference type="Pfam" id="PF10502">
    <property type="entry name" value="Peptidase_S26"/>
    <property type="match status" value="1"/>
</dbReference>
<dbReference type="PANTHER" id="PTHR43390:SF1">
    <property type="entry name" value="CHLOROPLAST PROCESSING PEPTIDASE"/>
    <property type="match status" value="1"/>
</dbReference>
<dbReference type="AlphaFoldDB" id="A0A0S2TCZ5"/>
<evidence type="ECO:0000313" key="12">
    <source>
        <dbReference type="Proteomes" id="UP000055136"/>
    </source>
</evidence>
<name>A0A0S2TCZ5_9GAMM</name>
<dbReference type="InterPro" id="IPR019756">
    <property type="entry name" value="Pept_S26A_signal_pept_1_Ser-AS"/>
</dbReference>
<organism evidence="11 12">
    <name type="scientific">Candidatus Tenderia electrophaga</name>
    <dbReference type="NCBI Taxonomy" id="1748243"/>
    <lineage>
        <taxon>Bacteria</taxon>
        <taxon>Pseudomonadati</taxon>
        <taxon>Pseudomonadota</taxon>
        <taxon>Gammaproteobacteria</taxon>
        <taxon>Candidatus Tenderiales</taxon>
        <taxon>Candidatus Tenderiaceae</taxon>
        <taxon>Candidatus Tenderia</taxon>
    </lineage>
</organism>
<dbReference type="NCBIfam" id="TIGR02227">
    <property type="entry name" value="sigpep_I_bact"/>
    <property type="match status" value="1"/>
</dbReference>
<evidence type="ECO:0000313" key="11">
    <source>
        <dbReference type="EMBL" id="ALP53030.1"/>
    </source>
</evidence>
<evidence type="ECO:0000256" key="6">
    <source>
        <dbReference type="ARBA" id="ARBA00022801"/>
    </source>
</evidence>
<keyword evidence="6 8" id="KW-0378">Hydrolase</keyword>
<keyword evidence="5 8" id="KW-0645">Protease</keyword>
<dbReference type="GO" id="GO:0009003">
    <property type="term" value="F:signal peptidase activity"/>
    <property type="evidence" value="ECO:0007669"/>
    <property type="project" value="UniProtKB-EC"/>
</dbReference>
<feature type="transmembrane region" description="Helical" evidence="8">
    <location>
        <begin position="60"/>
        <end position="78"/>
    </location>
</feature>
<dbReference type="PANTHER" id="PTHR43390">
    <property type="entry name" value="SIGNAL PEPTIDASE I"/>
    <property type="match status" value="1"/>
</dbReference>
<sequence>MNFDFATVMVVAVVITGALWALDVWLWRPKRRQAAERLKQQGVEEKVITNTIKEPVLVEYARSFFPVILAVLVLRSFLVEPFRIPSGSMMPTLLSGDFILVNKFAYGIRLPVVNTKIIELDQPERGDVVVFRYPEDPSVDYIKRVVGLPGDTISYFGKQIYVNGELAKQTSLGPYIATGEGGYMTGADLRLEQLDAVEHKILVVKGRPSKEGEYVVPEGHYFVMGDNRDNSNDSRVWGFVPDENLVGRAFMIWMNWDGVQDRVSWERIGTIID</sequence>
<dbReference type="PROSITE" id="PS00760">
    <property type="entry name" value="SPASE_I_2"/>
    <property type="match status" value="1"/>
</dbReference>
<evidence type="ECO:0000256" key="7">
    <source>
        <dbReference type="PIRSR" id="PIRSR600223-1"/>
    </source>
</evidence>
<keyword evidence="8" id="KW-1133">Transmembrane helix</keyword>
<dbReference type="EMBL" id="CP013099">
    <property type="protein sequence ID" value="ALP53030.1"/>
    <property type="molecule type" value="Genomic_DNA"/>
</dbReference>
<evidence type="ECO:0000259" key="10">
    <source>
        <dbReference type="Pfam" id="PF10502"/>
    </source>
</evidence>
<protein>
    <recommendedName>
        <fullName evidence="4 8">Signal peptidase I</fullName>
        <ecNumber evidence="3 8">3.4.21.89</ecNumber>
    </recommendedName>
</protein>
<dbReference type="GO" id="GO:0004252">
    <property type="term" value="F:serine-type endopeptidase activity"/>
    <property type="evidence" value="ECO:0007669"/>
    <property type="project" value="InterPro"/>
</dbReference>
<dbReference type="InterPro" id="IPR019758">
    <property type="entry name" value="Pept_S26A_signal_pept_1_CS"/>
</dbReference>
<dbReference type="GO" id="GO:0016020">
    <property type="term" value="C:membrane"/>
    <property type="evidence" value="ECO:0007669"/>
    <property type="project" value="UniProtKB-SubCell"/>
</dbReference>
<dbReference type="KEGG" id="tee:Tel_07590"/>
<dbReference type="Gene3D" id="2.10.109.10">
    <property type="entry name" value="Umud Fragment, subunit A"/>
    <property type="match status" value="1"/>
</dbReference>
<keyword evidence="12" id="KW-1185">Reference proteome</keyword>